<proteinExistence type="predicted"/>
<evidence type="ECO:0000313" key="2">
    <source>
        <dbReference type="EMBL" id="MBA0621476.1"/>
    </source>
</evidence>
<name>A0A7J8S7A3_GOSDV</name>
<accession>A0A7J8S7A3</accession>
<protein>
    <submittedName>
        <fullName evidence="2">Uncharacterized protein</fullName>
    </submittedName>
</protein>
<organism evidence="2 3">
    <name type="scientific">Gossypium davidsonii</name>
    <name type="common">Davidson's cotton</name>
    <name type="synonym">Gossypium klotzschianum subsp. davidsonii</name>
    <dbReference type="NCBI Taxonomy" id="34287"/>
    <lineage>
        <taxon>Eukaryota</taxon>
        <taxon>Viridiplantae</taxon>
        <taxon>Streptophyta</taxon>
        <taxon>Embryophyta</taxon>
        <taxon>Tracheophyta</taxon>
        <taxon>Spermatophyta</taxon>
        <taxon>Magnoliopsida</taxon>
        <taxon>eudicotyledons</taxon>
        <taxon>Gunneridae</taxon>
        <taxon>Pentapetalae</taxon>
        <taxon>rosids</taxon>
        <taxon>malvids</taxon>
        <taxon>Malvales</taxon>
        <taxon>Malvaceae</taxon>
        <taxon>Malvoideae</taxon>
        <taxon>Gossypium</taxon>
    </lineage>
</organism>
<evidence type="ECO:0000313" key="3">
    <source>
        <dbReference type="Proteomes" id="UP000593561"/>
    </source>
</evidence>
<dbReference type="Proteomes" id="UP000593561">
    <property type="component" value="Unassembled WGS sequence"/>
</dbReference>
<dbReference type="AlphaFoldDB" id="A0A7J8S7A3"/>
<dbReference type="EMBL" id="JABFAC010000008">
    <property type="protein sequence ID" value="MBA0621476.1"/>
    <property type="molecule type" value="Genomic_DNA"/>
</dbReference>
<comment type="caution">
    <text evidence="2">The sequence shown here is derived from an EMBL/GenBank/DDBJ whole genome shotgun (WGS) entry which is preliminary data.</text>
</comment>
<reference evidence="2 3" key="1">
    <citation type="journal article" date="2019" name="Genome Biol. Evol.">
        <title>Insights into the evolution of the New World diploid cottons (Gossypium, subgenus Houzingenia) based on genome sequencing.</title>
        <authorList>
            <person name="Grover C.E."/>
            <person name="Arick M.A. 2nd"/>
            <person name="Thrash A."/>
            <person name="Conover J.L."/>
            <person name="Sanders W.S."/>
            <person name="Peterson D.G."/>
            <person name="Frelichowski J.E."/>
            <person name="Scheffler J.A."/>
            <person name="Scheffler B.E."/>
            <person name="Wendel J.F."/>
        </authorList>
    </citation>
    <scope>NUCLEOTIDE SEQUENCE [LARGE SCALE GENOMIC DNA]</scope>
    <source>
        <strain evidence="2">27</strain>
        <tissue evidence="2">Leaf</tissue>
    </source>
</reference>
<feature type="compositionally biased region" description="Basic and acidic residues" evidence="1">
    <location>
        <begin position="92"/>
        <end position="116"/>
    </location>
</feature>
<feature type="region of interest" description="Disordered" evidence="1">
    <location>
        <begin position="92"/>
        <end position="144"/>
    </location>
</feature>
<evidence type="ECO:0000256" key="1">
    <source>
        <dbReference type="SAM" id="MobiDB-lite"/>
    </source>
</evidence>
<gene>
    <name evidence="2" type="ORF">Godav_007095</name>
</gene>
<sequence length="179" mass="21367">MDEMVYVSLEPFSLDLWRFIFEELKKKSEFADTPETAKRISSARGEWALTDACEEPERGKLLRYLIEVPYDESILLWHIATDLCYHPDDEKVRKNTNRQDTENPTNRQDHEKEELTYRQNVQKNNPQDDDIENPTDQQDNKEELTYRIGKIRLHDTCAEAERFFERGDLHRNEDKKACK</sequence>
<keyword evidence="3" id="KW-1185">Reference proteome</keyword>